<dbReference type="RefSeq" id="WP_232891244.1">
    <property type="nucleotide sequence ID" value="NZ_JAJSPM010000009.1"/>
</dbReference>
<keyword evidence="1" id="KW-0812">Transmembrane</keyword>
<keyword evidence="3" id="KW-1185">Reference proteome</keyword>
<proteinExistence type="predicted"/>
<keyword evidence="1" id="KW-1133">Transmembrane helix</keyword>
<dbReference type="EMBL" id="JAJTND010000005">
    <property type="protein sequence ID" value="MCE3533629.1"/>
    <property type="molecule type" value="Genomic_DNA"/>
</dbReference>
<name>A0ABS8X6Q0_9GAMM</name>
<dbReference type="InterPro" id="IPR036259">
    <property type="entry name" value="MFS_trans_sf"/>
</dbReference>
<evidence type="ECO:0000313" key="3">
    <source>
        <dbReference type="Proteomes" id="UP001320170"/>
    </source>
</evidence>
<dbReference type="Proteomes" id="UP001320170">
    <property type="component" value="Unassembled WGS sequence"/>
</dbReference>
<sequence>MQKIYGTIVWLIATLCSVYSFCLNTAAAVFSDPIKNTLHTSDYGVSLATSAFILGYACMQIPAVIFLIN</sequence>
<dbReference type="SUPFAM" id="SSF103473">
    <property type="entry name" value="MFS general substrate transporter"/>
    <property type="match status" value="1"/>
</dbReference>
<evidence type="ECO:0008006" key="4">
    <source>
        <dbReference type="Google" id="ProtNLM"/>
    </source>
</evidence>
<accession>A0ABS8X6Q0</accession>
<organism evidence="2 3">
    <name type="scientific">Legionella resiliens</name>
    <dbReference type="NCBI Taxonomy" id="2905958"/>
    <lineage>
        <taxon>Bacteria</taxon>
        <taxon>Pseudomonadati</taxon>
        <taxon>Pseudomonadota</taxon>
        <taxon>Gammaproteobacteria</taxon>
        <taxon>Legionellales</taxon>
        <taxon>Legionellaceae</taxon>
        <taxon>Legionella</taxon>
    </lineage>
</organism>
<keyword evidence="1" id="KW-0472">Membrane</keyword>
<comment type="caution">
    <text evidence="2">The sequence shown here is derived from an EMBL/GenBank/DDBJ whole genome shotgun (WGS) entry which is preliminary data.</text>
</comment>
<protein>
    <recommendedName>
        <fullName evidence="4">MFS transporter</fullName>
    </recommendedName>
</protein>
<feature type="transmembrane region" description="Helical" evidence="1">
    <location>
        <begin position="47"/>
        <end position="68"/>
    </location>
</feature>
<evidence type="ECO:0000256" key="1">
    <source>
        <dbReference type="SAM" id="Phobius"/>
    </source>
</evidence>
<evidence type="ECO:0000313" key="2">
    <source>
        <dbReference type="EMBL" id="MCE3533629.1"/>
    </source>
</evidence>
<gene>
    <name evidence="2" type="ORF">LXO92_14745</name>
</gene>
<reference evidence="2 3" key="1">
    <citation type="journal article" date="2024" name="Pathogens">
        <title>Characterization of a Novel Species of Legionella Isolated from a Healthcare Facility: Legionella resiliens sp. nov.</title>
        <authorList>
            <person name="Cristino S."/>
            <person name="Pascale M.R."/>
            <person name="Marino F."/>
            <person name="Derelitto C."/>
            <person name="Salaris S."/>
            <person name="Orsini M."/>
            <person name="Squarzoni S."/>
            <person name="Grottola A."/>
            <person name="Girolamini L."/>
        </authorList>
    </citation>
    <scope>NUCLEOTIDE SEQUENCE [LARGE SCALE GENOMIC DNA]</scope>
    <source>
        <strain evidence="2 3">8cVS16</strain>
    </source>
</reference>